<reference evidence="1 2" key="1">
    <citation type="submission" date="2020-04" db="EMBL/GenBank/DDBJ databases">
        <authorList>
            <person name="Hitch T.C.A."/>
            <person name="Wylensek D."/>
            <person name="Clavel T."/>
        </authorList>
    </citation>
    <scope>NUCLEOTIDE SEQUENCE [LARGE SCALE GENOMIC DNA]</scope>
    <source>
        <strain evidence="1 2">Med78_4-601-WT-2</strain>
    </source>
</reference>
<dbReference type="EMBL" id="JABAFD010000004">
    <property type="protein sequence ID" value="NME09458.1"/>
    <property type="molecule type" value="Genomic_DNA"/>
</dbReference>
<gene>
    <name evidence="1" type="ORF">HF875_07995</name>
</gene>
<accession>A0AA44IH58</accession>
<dbReference type="Proteomes" id="UP000573963">
    <property type="component" value="Unassembled WGS sequence"/>
</dbReference>
<evidence type="ECO:0000313" key="1">
    <source>
        <dbReference type="EMBL" id="NME09458.1"/>
    </source>
</evidence>
<name>A0AA44IH58_PARBF</name>
<evidence type="ECO:0000313" key="2">
    <source>
        <dbReference type="Proteomes" id="UP000573963"/>
    </source>
</evidence>
<organism evidence="1 2">
    <name type="scientific">Paraclostridium bifermentans</name>
    <name type="common">Clostridium bifermentans</name>
    <dbReference type="NCBI Taxonomy" id="1490"/>
    <lineage>
        <taxon>Bacteria</taxon>
        <taxon>Bacillati</taxon>
        <taxon>Bacillota</taxon>
        <taxon>Clostridia</taxon>
        <taxon>Peptostreptococcales</taxon>
        <taxon>Peptostreptococcaceae</taxon>
        <taxon>Paraclostridium</taxon>
    </lineage>
</organism>
<protein>
    <submittedName>
        <fullName evidence="1">Uncharacterized protein</fullName>
    </submittedName>
</protein>
<proteinExistence type="predicted"/>
<sequence length="52" mass="6272">MKLIKGKISLRKIYLETKLFGKVLYEIKYEEFKIYAVFVMIYNGEDNSIDKF</sequence>
<dbReference type="AlphaFoldDB" id="A0AA44IH58"/>
<dbReference type="RefSeq" id="WP_168932090.1">
    <property type="nucleotide sequence ID" value="NZ_JABAFD010000004.1"/>
</dbReference>
<comment type="caution">
    <text evidence="1">The sequence shown here is derived from an EMBL/GenBank/DDBJ whole genome shotgun (WGS) entry which is preliminary data.</text>
</comment>